<reference evidence="9" key="2">
    <citation type="journal article" date="2021" name="PeerJ">
        <title>Extensive microbial diversity within the chicken gut microbiome revealed by metagenomics and culture.</title>
        <authorList>
            <person name="Gilroy R."/>
            <person name="Ravi A."/>
            <person name="Getino M."/>
            <person name="Pursley I."/>
            <person name="Horton D.L."/>
            <person name="Alikhan N.F."/>
            <person name="Baker D."/>
            <person name="Gharbi K."/>
            <person name="Hall N."/>
            <person name="Watson M."/>
            <person name="Adriaenssens E.M."/>
            <person name="Foster-Nyarko E."/>
            <person name="Jarju S."/>
            <person name="Secka A."/>
            <person name="Antonio M."/>
            <person name="Oren A."/>
            <person name="Chaudhuri R.R."/>
            <person name="La Ragione R."/>
            <person name="Hildebrand F."/>
            <person name="Pallen M.J."/>
        </authorList>
    </citation>
    <scope>NUCLEOTIDE SEQUENCE</scope>
    <source>
        <strain evidence="9">G3-8215</strain>
    </source>
</reference>
<feature type="modified residue" description="3-oxoalanine (Ser)" evidence="7">
    <location>
        <position position="85"/>
    </location>
</feature>
<organism evidence="9 10">
    <name type="scientific">Candidatus Cryptobacteroides avicola</name>
    <dbReference type="NCBI Taxonomy" id="2840757"/>
    <lineage>
        <taxon>Bacteria</taxon>
        <taxon>Pseudomonadati</taxon>
        <taxon>Bacteroidota</taxon>
        <taxon>Bacteroidia</taxon>
        <taxon>Bacteroidales</taxon>
        <taxon>Candidatus Cryptobacteroides</taxon>
    </lineage>
</organism>
<dbReference type="InterPro" id="IPR000917">
    <property type="entry name" value="Sulfatase_N"/>
</dbReference>
<protein>
    <submittedName>
        <fullName evidence="9">Sulfatase-like hydrolase/transferase</fullName>
    </submittedName>
</protein>
<dbReference type="EMBL" id="JADILV010000036">
    <property type="protein sequence ID" value="MBO8483506.1"/>
    <property type="molecule type" value="Genomic_DNA"/>
</dbReference>
<dbReference type="Proteomes" id="UP000725002">
    <property type="component" value="Unassembled WGS sequence"/>
</dbReference>
<proteinExistence type="inferred from homology"/>
<dbReference type="InterPro" id="IPR017850">
    <property type="entry name" value="Alkaline_phosphatase_core_sf"/>
</dbReference>
<keyword evidence="5 9" id="KW-0378">Hydrolase</keyword>
<dbReference type="CDD" id="cd16155">
    <property type="entry name" value="sulfatase_like"/>
    <property type="match status" value="1"/>
</dbReference>
<reference evidence="9" key="1">
    <citation type="submission" date="2020-10" db="EMBL/GenBank/DDBJ databases">
        <authorList>
            <person name="Gilroy R."/>
        </authorList>
    </citation>
    <scope>NUCLEOTIDE SEQUENCE</scope>
    <source>
        <strain evidence="9">G3-8215</strain>
    </source>
</reference>
<keyword evidence="3" id="KW-0479">Metal-binding</keyword>
<accession>A0A940II85</accession>
<feature type="domain" description="Sulfatase N-terminal" evidence="8">
    <location>
        <begin position="33"/>
        <end position="374"/>
    </location>
</feature>
<dbReference type="SUPFAM" id="SSF53649">
    <property type="entry name" value="Alkaline phosphatase-like"/>
    <property type="match status" value="1"/>
</dbReference>
<evidence type="ECO:0000256" key="6">
    <source>
        <dbReference type="ARBA" id="ARBA00022837"/>
    </source>
</evidence>
<comment type="similarity">
    <text evidence="2">Belongs to the sulfatase family.</text>
</comment>
<dbReference type="PANTHER" id="PTHR42693">
    <property type="entry name" value="ARYLSULFATASE FAMILY MEMBER"/>
    <property type="match status" value="1"/>
</dbReference>
<evidence type="ECO:0000256" key="2">
    <source>
        <dbReference type="ARBA" id="ARBA00008779"/>
    </source>
</evidence>
<comment type="cofactor">
    <cofactor evidence="1">
        <name>Ca(2+)</name>
        <dbReference type="ChEBI" id="CHEBI:29108"/>
    </cofactor>
</comment>
<sequence length="496" mass="55592">MKTLDMALCIAPALMTPAAARTTDSTVKEDRRPNIVFILTDDQNFQTVHSLGNRYIETPNMDRIVKAGTAFTQAHVMGGLNGAVSQPSRAMLLTGRGLMDVHRNGSIIPPEEKTFPEMFREAGYTTFGTGKWHSDKKSFNRSFTTGANIFFGGMHMPGKNGELGHRRPFLHQYDPTGKYENGQWTKASDITFSSELYADAAIQFIDSMKNRKEPFLAYIAFTSPHDPRNIHPGYGKRYSPEEVPMPANFLPEHPFDTGDLTVRDEMLLPTPRDPEAVRKEIAFYYSMVNEVDFQIGRILDKLEDSGLDKNTIIVFAADNGLAIGSHGLLGKQNLYEESVRIPLVFCGPGIPANETRDSYCYLYDIFPTLCGLTGNKIPESVTGKSLLPAIRKDGKIARDALLLTYMNIQRAVKKDGYKLVLYNVAGQRHPQLFNLNNDPYENRNLYGNPAYAKVQKKLTRLMYKMMEDAGDFCDPEKADWGYPGKLTGAQVKEIQP</sequence>
<comment type="PTM">
    <text evidence="7">The conversion to 3-oxoalanine (also known as C-formylglycine, FGly), of a serine or cysteine residue in prokaryotes and of a cysteine residue in eukaryotes, is critical for catalytic activity.</text>
</comment>
<dbReference type="GO" id="GO:0004065">
    <property type="term" value="F:arylsulfatase activity"/>
    <property type="evidence" value="ECO:0007669"/>
    <property type="project" value="TreeGrafter"/>
</dbReference>
<gene>
    <name evidence="9" type="ORF">IAB75_05270</name>
</gene>
<evidence type="ECO:0000256" key="1">
    <source>
        <dbReference type="ARBA" id="ARBA00001913"/>
    </source>
</evidence>
<keyword evidence="4" id="KW-0732">Signal</keyword>
<dbReference type="InterPro" id="IPR050738">
    <property type="entry name" value="Sulfatase"/>
</dbReference>
<dbReference type="PANTHER" id="PTHR42693:SF42">
    <property type="entry name" value="ARYLSULFATASE G"/>
    <property type="match status" value="1"/>
</dbReference>
<comment type="caution">
    <text evidence="9">The sequence shown here is derived from an EMBL/GenBank/DDBJ whole genome shotgun (WGS) entry which is preliminary data.</text>
</comment>
<keyword evidence="6" id="KW-0106">Calcium</keyword>
<dbReference type="GO" id="GO:0046872">
    <property type="term" value="F:metal ion binding"/>
    <property type="evidence" value="ECO:0007669"/>
    <property type="project" value="UniProtKB-KW"/>
</dbReference>
<evidence type="ECO:0000256" key="7">
    <source>
        <dbReference type="PIRSR" id="PIRSR600917-52"/>
    </source>
</evidence>
<name>A0A940II85_9BACT</name>
<dbReference type="AlphaFoldDB" id="A0A940II85"/>
<evidence type="ECO:0000256" key="4">
    <source>
        <dbReference type="ARBA" id="ARBA00022729"/>
    </source>
</evidence>
<evidence type="ECO:0000259" key="8">
    <source>
        <dbReference type="Pfam" id="PF00884"/>
    </source>
</evidence>
<evidence type="ECO:0000313" key="10">
    <source>
        <dbReference type="Proteomes" id="UP000725002"/>
    </source>
</evidence>
<dbReference type="Gene3D" id="3.40.720.10">
    <property type="entry name" value="Alkaline Phosphatase, subunit A"/>
    <property type="match status" value="1"/>
</dbReference>
<evidence type="ECO:0000256" key="3">
    <source>
        <dbReference type="ARBA" id="ARBA00022723"/>
    </source>
</evidence>
<evidence type="ECO:0000256" key="5">
    <source>
        <dbReference type="ARBA" id="ARBA00022801"/>
    </source>
</evidence>
<evidence type="ECO:0000313" key="9">
    <source>
        <dbReference type="EMBL" id="MBO8483506.1"/>
    </source>
</evidence>
<dbReference type="Pfam" id="PF00884">
    <property type="entry name" value="Sulfatase"/>
    <property type="match status" value="1"/>
</dbReference>